<feature type="compositionally biased region" description="Low complexity" evidence="1">
    <location>
        <begin position="57"/>
        <end position="74"/>
    </location>
</feature>
<organism evidence="4">
    <name type="scientific">Gongylonema pulchrum</name>
    <dbReference type="NCBI Taxonomy" id="637853"/>
    <lineage>
        <taxon>Eukaryota</taxon>
        <taxon>Metazoa</taxon>
        <taxon>Ecdysozoa</taxon>
        <taxon>Nematoda</taxon>
        <taxon>Chromadorea</taxon>
        <taxon>Rhabditida</taxon>
        <taxon>Spirurina</taxon>
        <taxon>Spiruromorpha</taxon>
        <taxon>Spiruroidea</taxon>
        <taxon>Gongylonematidae</taxon>
        <taxon>Gongylonema</taxon>
    </lineage>
</organism>
<evidence type="ECO:0000313" key="3">
    <source>
        <dbReference type="Proteomes" id="UP000271098"/>
    </source>
</evidence>
<reference evidence="2 3" key="2">
    <citation type="submission" date="2018-11" db="EMBL/GenBank/DDBJ databases">
        <authorList>
            <consortium name="Pathogen Informatics"/>
        </authorList>
    </citation>
    <scope>NUCLEOTIDE SEQUENCE [LARGE SCALE GENOMIC DNA]</scope>
</reference>
<protein>
    <submittedName>
        <fullName evidence="2 4">Uncharacterized protein</fullName>
    </submittedName>
</protein>
<feature type="region of interest" description="Disordered" evidence="1">
    <location>
        <begin position="1"/>
        <end position="74"/>
    </location>
</feature>
<sequence length="82" mass="8286">MGNDYEQLGPSRSPAAAPLPPPQAAAPLQQPPLVEHTAIETTEAAGKPSTKASDKTAPGQAQPQKGAAVKGKAGVSLQINCF</sequence>
<evidence type="ECO:0000313" key="4">
    <source>
        <dbReference type="WBParaSite" id="GPUH_0000413601-mRNA-1"/>
    </source>
</evidence>
<dbReference type="EMBL" id="UYRT01007529">
    <property type="protein sequence ID" value="VDK42688.1"/>
    <property type="molecule type" value="Genomic_DNA"/>
</dbReference>
<gene>
    <name evidence="2" type="ORF">GPUH_LOCUS4129</name>
</gene>
<proteinExistence type="predicted"/>
<evidence type="ECO:0000313" key="2">
    <source>
        <dbReference type="EMBL" id="VDK42688.1"/>
    </source>
</evidence>
<dbReference type="AlphaFoldDB" id="A0A183D5Y8"/>
<dbReference type="WBParaSite" id="GPUH_0000413601-mRNA-1">
    <property type="protein sequence ID" value="GPUH_0000413601-mRNA-1"/>
    <property type="gene ID" value="GPUH_0000413601"/>
</dbReference>
<dbReference type="Proteomes" id="UP000271098">
    <property type="component" value="Unassembled WGS sequence"/>
</dbReference>
<name>A0A183D5Y8_9BILA</name>
<keyword evidence="3" id="KW-1185">Reference proteome</keyword>
<evidence type="ECO:0000256" key="1">
    <source>
        <dbReference type="SAM" id="MobiDB-lite"/>
    </source>
</evidence>
<accession>A0A183D5Y8</accession>
<reference evidence="4" key="1">
    <citation type="submission" date="2016-06" db="UniProtKB">
        <authorList>
            <consortium name="WormBaseParasite"/>
        </authorList>
    </citation>
    <scope>IDENTIFICATION</scope>
</reference>